<feature type="domain" description="DUF3644" evidence="1">
    <location>
        <begin position="8"/>
        <end position="155"/>
    </location>
</feature>
<reference evidence="2 3" key="1">
    <citation type="submission" date="2020-08" db="EMBL/GenBank/DDBJ databases">
        <title>Croceimicrobium hydrocarbonivorans gen. nov., sp. nov., a novel marine bacterium isolated from a bacterial consortium that degrades polyethylene terephthalate.</title>
        <authorList>
            <person name="Liu R."/>
        </authorList>
    </citation>
    <scope>NUCLEOTIDE SEQUENCE [LARGE SCALE GENOMIC DNA]</scope>
    <source>
        <strain evidence="2 3">A20-9</strain>
    </source>
</reference>
<dbReference type="AlphaFoldDB" id="A0A7H0VIG9"/>
<organism evidence="2 3">
    <name type="scientific">Croceimicrobium hydrocarbonivorans</name>
    <dbReference type="NCBI Taxonomy" id="2761580"/>
    <lineage>
        <taxon>Bacteria</taxon>
        <taxon>Pseudomonadati</taxon>
        <taxon>Bacteroidota</taxon>
        <taxon>Flavobacteriia</taxon>
        <taxon>Flavobacteriales</taxon>
        <taxon>Owenweeksiaceae</taxon>
        <taxon>Croceimicrobium</taxon>
    </lineage>
</organism>
<name>A0A7H0VIG9_9FLAO</name>
<dbReference type="KEGG" id="chyd:H4K34_06660"/>
<gene>
    <name evidence="2" type="ORF">H4K34_06660</name>
</gene>
<accession>A0A7H0VIG9</accession>
<dbReference type="RefSeq" id="WP_210760044.1">
    <property type="nucleotide sequence ID" value="NZ_CP060139.1"/>
</dbReference>
<dbReference type="EMBL" id="CP060139">
    <property type="protein sequence ID" value="QNR25517.1"/>
    <property type="molecule type" value="Genomic_DNA"/>
</dbReference>
<evidence type="ECO:0000313" key="3">
    <source>
        <dbReference type="Proteomes" id="UP000516305"/>
    </source>
</evidence>
<keyword evidence="3" id="KW-1185">Reference proteome</keyword>
<evidence type="ECO:0000259" key="1">
    <source>
        <dbReference type="Pfam" id="PF12358"/>
    </source>
</evidence>
<sequence length="304" mass="33822">MKKEVKHLYNKAVDSLVLSIELFNRPNDTARVHGVLIMMDHSFEMLLKASILHKGGKIKDRRATQTIGFESCVRKAFSDGEIKFLTEDEVLTLQSLNGLRDAAQHYTLEISEQHLYFQAQSGLTLFRDIVKRVFDIDLKEGLPVRVLPLSTTPPTDIQAFFSNEIVEIKKLLGPNKRKNIEAIEKLRALAIMENAVQGNDTQPSDGELKKILKTLEKGGNFGQLFPGVSTLNFTASGYGPSLDLRISRKEGVPVQIVPEGTPGAHVVALKRVNELDYYNLGRDQLAKKVGLTGPKTSAVIHHLN</sequence>
<dbReference type="Pfam" id="PF12358">
    <property type="entry name" value="DUF3644"/>
    <property type="match status" value="1"/>
</dbReference>
<proteinExistence type="predicted"/>
<evidence type="ECO:0000313" key="2">
    <source>
        <dbReference type="EMBL" id="QNR25517.1"/>
    </source>
</evidence>
<dbReference type="InterPro" id="IPR022104">
    <property type="entry name" value="DUF3644"/>
</dbReference>
<protein>
    <recommendedName>
        <fullName evidence="1">DUF3644 domain-containing protein</fullName>
    </recommendedName>
</protein>
<dbReference type="Proteomes" id="UP000516305">
    <property type="component" value="Chromosome"/>
</dbReference>